<keyword evidence="9" id="KW-0813">Transport</keyword>
<dbReference type="PANTHER" id="PTHR30477:SF24">
    <property type="entry name" value="IRON TRANSPORT SYSTEM MEMBRANE PROTEIN HI_0359-RELATED"/>
    <property type="match status" value="1"/>
</dbReference>
<feature type="transmembrane region" description="Helical" evidence="10">
    <location>
        <begin position="174"/>
        <end position="193"/>
    </location>
</feature>
<keyword evidence="3" id="KW-1003">Cell membrane</keyword>
<evidence type="ECO:0000256" key="6">
    <source>
        <dbReference type="ARBA" id="ARBA00022989"/>
    </source>
</evidence>
<dbReference type="Pfam" id="PF00950">
    <property type="entry name" value="ABC-3"/>
    <property type="match status" value="1"/>
</dbReference>
<organism evidence="11 12">
    <name type="scientific">Yersinia aleksiciae</name>
    <dbReference type="NCBI Taxonomy" id="263819"/>
    <lineage>
        <taxon>Bacteria</taxon>
        <taxon>Pseudomonadati</taxon>
        <taxon>Pseudomonadota</taxon>
        <taxon>Gammaproteobacteria</taxon>
        <taxon>Enterobacterales</taxon>
        <taxon>Yersiniaceae</taxon>
        <taxon>Yersinia</taxon>
    </lineage>
</organism>
<proteinExistence type="inferred from homology"/>
<feature type="transmembrane region" description="Helical" evidence="10">
    <location>
        <begin position="60"/>
        <end position="85"/>
    </location>
</feature>
<keyword evidence="4" id="KW-0406">Ion transport</keyword>
<keyword evidence="4" id="KW-0410">Iron transport</keyword>
<sequence length="311" mass="33583">MNTLFSLVSEPFAYPFMQRAIVAAIITGVVCAVLSCYLVLKGWSLMGDAISHAVLPGIVLAFWLGIPLVIGAFVSGIFCAVATGYLKEHSRVKEDTVMGIVFSGMFAFGLVMFSRIDTDQHLSHILFGNMLGISLAELKQTLWIAGFTLLVVLLKRKDFMLYCFDPNHARVIGLPVKLLHYGLLCLLALTIVASLQAVGVILVIAMLIAPGIIAFMVCRSFDRMLIVATLVSVVACVLGTLISFHIDGATGPCIVIIQALFFVVALIYSHVKPVQGRQIVPQAKMIVPQAKLIVPQAKDDSAKNAPKGNLL</sequence>
<feature type="transmembrane region" description="Helical" evidence="10">
    <location>
        <begin position="225"/>
        <end position="243"/>
    </location>
</feature>
<dbReference type="GO" id="GO:0043190">
    <property type="term" value="C:ATP-binding cassette (ABC) transporter complex"/>
    <property type="evidence" value="ECO:0007669"/>
    <property type="project" value="InterPro"/>
</dbReference>
<evidence type="ECO:0000256" key="1">
    <source>
        <dbReference type="ARBA" id="ARBA00004429"/>
    </source>
</evidence>
<evidence type="ECO:0000313" key="12">
    <source>
        <dbReference type="Proteomes" id="UP000040088"/>
    </source>
</evidence>
<dbReference type="Proteomes" id="UP000040088">
    <property type="component" value="Unassembled WGS sequence"/>
</dbReference>
<dbReference type="GO" id="GO:0010043">
    <property type="term" value="P:response to zinc ion"/>
    <property type="evidence" value="ECO:0007669"/>
    <property type="project" value="TreeGrafter"/>
</dbReference>
<reference evidence="12" key="1">
    <citation type="submission" date="2015-03" db="EMBL/GenBank/DDBJ databases">
        <authorList>
            <consortium name="Pathogen Informatics"/>
        </authorList>
    </citation>
    <scope>NUCLEOTIDE SEQUENCE [LARGE SCALE GENOMIC DNA]</scope>
    <source>
        <strain evidence="12">IP27925</strain>
    </source>
</reference>
<dbReference type="GO" id="GO:0006826">
    <property type="term" value="P:iron ion transport"/>
    <property type="evidence" value="ECO:0007669"/>
    <property type="project" value="UniProtKB-KW"/>
</dbReference>
<dbReference type="CDD" id="cd06550">
    <property type="entry name" value="TM_ABC_iron-siderophores_like"/>
    <property type="match status" value="1"/>
</dbReference>
<dbReference type="InterPro" id="IPR037294">
    <property type="entry name" value="ABC_BtuC-like"/>
</dbReference>
<comment type="similarity">
    <text evidence="2 9">Belongs to the ABC-3 integral membrane protein family.</text>
</comment>
<feature type="transmembrane region" description="Helical" evidence="10">
    <location>
        <begin position="20"/>
        <end position="40"/>
    </location>
</feature>
<evidence type="ECO:0000256" key="2">
    <source>
        <dbReference type="ARBA" id="ARBA00008034"/>
    </source>
</evidence>
<dbReference type="STRING" id="28152.CH54_238"/>
<evidence type="ECO:0000256" key="10">
    <source>
        <dbReference type="SAM" id="Phobius"/>
    </source>
</evidence>
<evidence type="ECO:0000256" key="4">
    <source>
        <dbReference type="ARBA" id="ARBA00022496"/>
    </source>
</evidence>
<dbReference type="FunFam" id="1.10.3470.10:FF:000003">
    <property type="entry name" value="Iron ABC transporter permease SitD"/>
    <property type="match status" value="1"/>
</dbReference>
<evidence type="ECO:0000256" key="3">
    <source>
        <dbReference type="ARBA" id="ARBA00022475"/>
    </source>
</evidence>
<comment type="subcellular location">
    <subcellularLocation>
        <location evidence="1">Cell inner membrane</location>
        <topology evidence="1">Multi-pass membrane protein</topology>
    </subcellularLocation>
    <subcellularLocation>
        <location evidence="9">Cell membrane</location>
        <topology evidence="9">Multi-pass membrane protein</topology>
    </subcellularLocation>
</comment>
<dbReference type="InterPro" id="IPR001626">
    <property type="entry name" value="ABC_TroCD"/>
</dbReference>
<dbReference type="GeneID" id="61900655"/>
<accession>A0A0T9TAY3</accession>
<feature type="transmembrane region" description="Helical" evidence="10">
    <location>
        <begin position="97"/>
        <end position="116"/>
    </location>
</feature>
<protein>
    <submittedName>
        <fullName evidence="11">Chelated iron transport system membrane protein</fullName>
    </submittedName>
</protein>
<feature type="transmembrane region" description="Helical" evidence="10">
    <location>
        <begin position="199"/>
        <end position="218"/>
    </location>
</feature>
<keyword evidence="7" id="KW-0408">Iron</keyword>
<dbReference type="Gene3D" id="1.10.3470.10">
    <property type="entry name" value="ABC transporter involved in vitamin B12 uptake, BtuC"/>
    <property type="match status" value="1"/>
</dbReference>
<dbReference type="AlphaFoldDB" id="A0A0T9TAY3"/>
<evidence type="ECO:0000256" key="9">
    <source>
        <dbReference type="RuleBase" id="RU003943"/>
    </source>
</evidence>
<keyword evidence="8 10" id="KW-0472">Membrane</keyword>
<dbReference type="GO" id="GO:0055085">
    <property type="term" value="P:transmembrane transport"/>
    <property type="evidence" value="ECO:0007669"/>
    <property type="project" value="InterPro"/>
</dbReference>
<evidence type="ECO:0000256" key="7">
    <source>
        <dbReference type="ARBA" id="ARBA00023004"/>
    </source>
</evidence>
<gene>
    <name evidence="11" type="primary">mntB_2</name>
    <name evidence="11" type="ORF">ERS008460_00686</name>
</gene>
<dbReference type="GO" id="GO:0071281">
    <property type="term" value="P:cellular response to iron ion"/>
    <property type="evidence" value="ECO:0007669"/>
    <property type="project" value="UniProtKB-ARBA"/>
</dbReference>
<feature type="transmembrane region" description="Helical" evidence="10">
    <location>
        <begin position="249"/>
        <end position="268"/>
    </location>
</feature>
<keyword evidence="5 9" id="KW-0812">Transmembrane</keyword>
<dbReference type="PANTHER" id="PTHR30477">
    <property type="entry name" value="ABC-TRANSPORTER METAL-BINDING PROTEIN"/>
    <property type="match status" value="1"/>
</dbReference>
<dbReference type="SUPFAM" id="SSF81345">
    <property type="entry name" value="ABC transporter involved in vitamin B12 uptake, BtuC"/>
    <property type="match status" value="1"/>
</dbReference>
<evidence type="ECO:0000313" key="11">
    <source>
        <dbReference type="EMBL" id="CNK71879.1"/>
    </source>
</evidence>
<evidence type="ECO:0000256" key="5">
    <source>
        <dbReference type="ARBA" id="ARBA00022692"/>
    </source>
</evidence>
<dbReference type="OrthoDB" id="9804300at2"/>
<dbReference type="RefSeq" id="WP_072080915.1">
    <property type="nucleotide sequence ID" value="NZ_CABHQD010000136.1"/>
</dbReference>
<name>A0A0T9TAY3_YERAE</name>
<dbReference type="EMBL" id="CQEM01000002">
    <property type="protein sequence ID" value="CNK71879.1"/>
    <property type="molecule type" value="Genomic_DNA"/>
</dbReference>
<feature type="transmembrane region" description="Helical" evidence="10">
    <location>
        <begin position="136"/>
        <end position="154"/>
    </location>
</feature>
<keyword evidence="6 10" id="KW-1133">Transmembrane helix</keyword>
<evidence type="ECO:0000256" key="8">
    <source>
        <dbReference type="ARBA" id="ARBA00023136"/>
    </source>
</evidence>